<feature type="region of interest" description="Disordered" evidence="1">
    <location>
        <begin position="1"/>
        <end position="23"/>
    </location>
</feature>
<evidence type="ECO:0000313" key="2">
    <source>
        <dbReference type="EMBL" id="CAK7322825.1"/>
    </source>
</evidence>
<proteinExistence type="predicted"/>
<evidence type="ECO:0000313" key="3">
    <source>
        <dbReference type="Proteomes" id="UP001314170"/>
    </source>
</evidence>
<keyword evidence="3" id="KW-1185">Reference proteome</keyword>
<dbReference type="Proteomes" id="UP001314170">
    <property type="component" value="Unassembled WGS sequence"/>
</dbReference>
<sequence length="86" mass="9436">MASTSSSSLPIPPSTPSHEPSNKIQKASIFKISPPSSPSLKTPSIRSRLSKLCQERQLHLVCQLFDTLARPTIVVCDSIMIGFIWD</sequence>
<gene>
    <name evidence="2" type="ORF">DCAF_LOCUS436</name>
</gene>
<evidence type="ECO:0000256" key="1">
    <source>
        <dbReference type="SAM" id="MobiDB-lite"/>
    </source>
</evidence>
<comment type="caution">
    <text evidence="2">The sequence shown here is derived from an EMBL/GenBank/DDBJ whole genome shotgun (WGS) entry which is preliminary data.</text>
</comment>
<accession>A0AAV1QR40</accession>
<dbReference type="AlphaFoldDB" id="A0AAV1QR40"/>
<protein>
    <submittedName>
        <fullName evidence="2">Uncharacterized protein</fullName>
    </submittedName>
</protein>
<dbReference type="EMBL" id="CAWUPB010000030">
    <property type="protein sequence ID" value="CAK7322825.1"/>
    <property type="molecule type" value="Genomic_DNA"/>
</dbReference>
<reference evidence="2 3" key="1">
    <citation type="submission" date="2024-01" db="EMBL/GenBank/DDBJ databases">
        <authorList>
            <person name="Waweru B."/>
        </authorList>
    </citation>
    <scope>NUCLEOTIDE SEQUENCE [LARGE SCALE GENOMIC DNA]</scope>
</reference>
<organism evidence="2 3">
    <name type="scientific">Dovyalis caffra</name>
    <dbReference type="NCBI Taxonomy" id="77055"/>
    <lineage>
        <taxon>Eukaryota</taxon>
        <taxon>Viridiplantae</taxon>
        <taxon>Streptophyta</taxon>
        <taxon>Embryophyta</taxon>
        <taxon>Tracheophyta</taxon>
        <taxon>Spermatophyta</taxon>
        <taxon>Magnoliopsida</taxon>
        <taxon>eudicotyledons</taxon>
        <taxon>Gunneridae</taxon>
        <taxon>Pentapetalae</taxon>
        <taxon>rosids</taxon>
        <taxon>fabids</taxon>
        <taxon>Malpighiales</taxon>
        <taxon>Salicaceae</taxon>
        <taxon>Flacourtieae</taxon>
        <taxon>Dovyalis</taxon>
    </lineage>
</organism>
<name>A0AAV1QR40_9ROSI</name>